<protein>
    <submittedName>
        <fullName evidence="1">Uncharacterized protein</fullName>
    </submittedName>
</protein>
<keyword evidence="2" id="KW-1185">Reference proteome</keyword>
<feature type="non-terminal residue" evidence="1">
    <location>
        <position position="117"/>
    </location>
</feature>
<proteinExistence type="predicted"/>
<dbReference type="AlphaFoldDB" id="A0A8K0GFR1"/>
<organism evidence="1 2">
    <name type="scientific">Ignelater luminosus</name>
    <name type="common">Cucubano</name>
    <name type="synonym">Pyrophorus luminosus</name>
    <dbReference type="NCBI Taxonomy" id="2038154"/>
    <lineage>
        <taxon>Eukaryota</taxon>
        <taxon>Metazoa</taxon>
        <taxon>Ecdysozoa</taxon>
        <taxon>Arthropoda</taxon>
        <taxon>Hexapoda</taxon>
        <taxon>Insecta</taxon>
        <taxon>Pterygota</taxon>
        <taxon>Neoptera</taxon>
        <taxon>Endopterygota</taxon>
        <taxon>Coleoptera</taxon>
        <taxon>Polyphaga</taxon>
        <taxon>Elateriformia</taxon>
        <taxon>Elateroidea</taxon>
        <taxon>Elateridae</taxon>
        <taxon>Agrypninae</taxon>
        <taxon>Pyrophorini</taxon>
        <taxon>Ignelater</taxon>
    </lineage>
</organism>
<evidence type="ECO:0000313" key="1">
    <source>
        <dbReference type="EMBL" id="KAF2902985.1"/>
    </source>
</evidence>
<dbReference type="EMBL" id="VTPC01001129">
    <property type="protein sequence ID" value="KAF2902985.1"/>
    <property type="molecule type" value="Genomic_DNA"/>
</dbReference>
<evidence type="ECO:0000313" key="2">
    <source>
        <dbReference type="Proteomes" id="UP000801492"/>
    </source>
</evidence>
<gene>
    <name evidence="1" type="ORF">ILUMI_03212</name>
</gene>
<dbReference type="OrthoDB" id="6696131at2759"/>
<dbReference type="Proteomes" id="UP000801492">
    <property type="component" value="Unassembled WGS sequence"/>
</dbReference>
<sequence length="117" mass="13657">MPYDLYCPSLKDERHQLVGRTCKQCGIFAQRKMLRHRWSVHYRKKQSKEQSDDSAAPIRNVTRRSLAKSGEVLCVVRENHNIEWLDEDDFDLQNEIPTVELQDASPFVSVENSQVNP</sequence>
<name>A0A8K0GFR1_IGNLU</name>
<reference evidence="1" key="1">
    <citation type="submission" date="2019-08" db="EMBL/GenBank/DDBJ databases">
        <title>The genome of the North American firefly Photinus pyralis.</title>
        <authorList>
            <consortium name="Photinus pyralis genome working group"/>
            <person name="Fallon T.R."/>
            <person name="Sander Lower S.E."/>
            <person name="Weng J.-K."/>
        </authorList>
    </citation>
    <scope>NUCLEOTIDE SEQUENCE</scope>
    <source>
        <strain evidence="1">TRF0915ILg1</strain>
        <tissue evidence="1">Whole body</tissue>
    </source>
</reference>
<comment type="caution">
    <text evidence="1">The sequence shown here is derived from an EMBL/GenBank/DDBJ whole genome shotgun (WGS) entry which is preliminary data.</text>
</comment>
<accession>A0A8K0GFR1</accession>